<protein>
    <submittedName>
        <fullName evidence="5">Acyl-CoA dehydrogenase</fullName>
    </submittedName>
</protein>
<evidence type="ECO:0000313" key="5">
    <source>
        <dbReference type="EMBL" id="MZQ91062.1"/>
    </source>
</evidence>
<evidence type="ECO:0000256" key="3">
    <source>
        <dbReference type="ARBA" id="ARBA00023002"/>
    </source>
</evidence>
<comment type="caution">
    <text evidence="5">The sequence shown here is derived from an EMBL/GenBank/DDBJ whole genome shotgun (WGS) entry which is preliminary data.</text>
</comment>
<dbReference type="PANTHER" id="PTHR43884">
    <property type="entry name" value="ACYL-COA DEHYDROGENASE"/>
    <property type="match status" value="1"/>
</dbReference>
<dbReference type="OrthoDB" id="7328575at2"/>
<reference evidence="5 6" key="1">
    <citation type="submission" date="2020-01" db="EMBL/GenBank/DDBJ databases">
        <title>Frigidibacter albus SP32T (=CGMCC 1.13995T).</title>
        <authorList>
            <person name="Liao X."/>
        </authorList>
    </citation>
    <scope>NUCLEOTIDE SEQUENCE [LARGE SCALE GENOMIC DNA]</scope>
    <source>
        <strain evidence="5 6">SP32</strain>
    </source>
</reference>
<dbReference type="InterPro" id="IPR009075">
    <property type="entry name" value="AcylCo_DH/oxidase_C"/>
</dbReference>
<keyword evidence="3" id="KW-0560">Oxidoreductase</keyword>
<dbReference type="Gene3D" id="1.20.140.10">
    <property type="entry name" value="Butyryl-CoA Dehydrogenase, subunit A, domain 3"/>
    <property type="match status" value="1"/>
</dbReference>
<dbReference type="AlphaFoldDB" id="A0A6L8VNL7"/>
<proteinExistence type="predicted"/>
<feature type="domain" description="Acyl-CoA dehydrogenase/oxidase C-terminal" evidence="4">
    <location>
        <begin position="169"/>
        <end position="288"/>
    </location>
</feature>
<dbReference type="Proteomes" id="UP000477083">
    <property type="component" value="Unassembled WGS sequence"/>
</dbReference>
<accession>A0A6L8VNL7</accession>
<evidence type="ECO:0000256" key="1">
    <source>
        <dbReference type="ARBA" id="ARBA00022630"/>
    </source>
</evidence>
<name>A0A6L8VNL7_9RHOB</name>
<dbReference type="Pfam" id="PF00441">
    <property type="entry name" value="Acyl-CoA_dh_1"/>
    <property type="match status" value="1"/>
</dbReference>
<dbReference type="SUPFAM" id="SSF47203">
    <property type="entry name" value="Acyl-CoA dehydrogenase C-terminal domain-like"/>
    <property type="match status" value="1"/>
</dbReference>
<gene>
    <name evidence="5" type="ORF">GS660_18385</name>
</gene>
<dbReference type="EMBL" id="WWNR01000015">
    <property type="protein sequence ID" value="MZQ91062.1"/>
    <property type="molecule type" value="Genomic_DNA"/>
</dbReference>
<evidence type="ECO:0000256" key="2">
    <source>
        <dbReference type="ARBA" id="ARBA00022827"/>
    </source>
</evidence>
<dbReference type="PANTHER" id="PTHR43884:SF20">
    <property type="entry name" value="ACYL-COA DEHYDROGENASE FADE28"/>
    <property type="match status" value="1"/>
</dbReference>
<dbReference type="RefSeq" id="WP_161348448.1">
    <property type="nucleotide sequence ID" value="NZ_BMGW01000015.1"/>
</dbReference>
<sequence>MDLQFSEDHTTLADALDRMFEPHRAIPVGEAQPWLPGTALRRDLVENGYLEVAAQEEIGALGALILVEGACRLPVALEVAANAMVAPGLGLPPEAAVTVLAPRNPEAAIRFLEPGARVILERDGAVATVVAEPEDVTPITSEYAYPFALLAPAARARAVTVTGVTPQDLLLWHRLAIAVEMLGAAQAAFDLTVGYVKDRRQFGRAIGSFQALQHRLAEGATMLEGLRVLCRRAAWSRDALDAAHAATWAQEIGSRLIYETQQLHGAIGLTMEYPLHYWGYRMRVLQAELGGLSAQSGAVADMLWPA</sequence>
<dbReference type="GO" id="GO:0003995">
    <property type="term" value="F:acyl-CoA dehydrogenase activity"/>
    <property type="evidence" value="ECO:0007669"/>
    <property type="project" value="TreeGrafter"/>
</dbReference>
<organism evidence="5 6">
    <name type="scientific">Frigidibacter albus</name>
    <dbReference type="NCBI Taxonomy" id="1465486"/>
    <lineage>
        <taxon>Bacteria</taxon>
        <taxon>Pseudomonadati</taxon>
        <taxon>Pseudomonadota</taxon>
        <taxon>Alphaproteobacteria</taxon>
        <taxon>Rhodobacterales</taxon>
        <taxon>Paracoccaceae</taxon>
        <taxon>Frigidibacter</taxon>
    </lineage>
</organism>
<dbReference type="InterPro" id="IPR036250">
    <property type="entry name" value="AcylCo_DH-like_C"/>
</dbReference>
<evidence type="ECO:0000313" key="6">
    <source>
        <dbReference type="Proteomes" id="UP000477083"/>
    </source>
</evidence>
<keyword evidence="2" id="KW-0274">FAD</keyword>
<evidence type="ECO:0000259" key="4">
    <source>
        <dbReference type="Pfam" id="PF00441"/>
    </source>
</evidence>
<keyword evidence="1" id="KW-0285">Flavoprotein</keyword>
<keyword evidence="6" id="KW-1185">Reference proteome</keyword>